<evidence type="ECO:0000313" key="2">
    <source>
        <dbReference type="Proteomes" id="UP001217089"/>
    </source>
</evidence>
<name>A0ABQ9FJQ0_TEGGR</name>
<sequence>MLKRQYRWLIISLNVCHTNNNPRIIEIVLRICERITVHSERRLRHRKWTCTSYSDIFSSRQLISSKQLNMSVASTTNQMIECWWGFLHPFLDVTYP</sequence>
<dbReference type="EMBL" id="JARBDR010000246">
    <property type="protein sequence ID" value="KAJ8317514.1"/>
    <property type="molecule type" value="Genomic_DNA"/>
</dbReference>
<protein>
    <submittedName>
        <fullName evidence="1">Uncharacterized protein</fullName>
    </submittedName>
</protein>
<keyword evidence="2" id="KW-1185">Reference proteome</keyword>
<accession>A0ABQ9FJQ0</accession>
<dbReference type="Proteomes" id="UP001217089">
    <property type="component" value="Unassembled WGS sequence"/>
</dbReference>
<organism evidence="1 2">
    <name type="scientific">Tegillarca granosa</name>
    <name type="common">Malaysian cockle</name>
    <name type="synonym">Anadara granosa</name>
    <dbReference type="NCBI Taxonomy" id="220873"/>
    <lineage>
        <taxon>Eukaryota</taxon>
        <taxon>Metazoa</taxon>
        <taxon>Spiralia</taxon>
        <taxon>Lophotrochozoa</taxon>
        <taxon>Mollusca</taxon>
        <taxon>Bivalvia</taxon>
        <taxon>Autobranchia</taxon>
        <taxon>Pteriomorphia</taxon>
        <taxon>Arcoida</taxon>
        <taxon>Arcoidea</taxon>
        <taxon>Arcidae</taxon>
        <taxon>Tegillarca</taxon>
    </lineage>
</organism>
<reference evidence="1 2" key="1">
    <citation type="submission" date="2022-12" db="EMBL/GenBank/DDBJ databases">
        <title>Chromosome-level genome of Tegillarca granosa.</title>
        <authorList>
            <person name="Kim J."/>
        </authorList>
    </citation>
    <scope>NUCLEOTIDE SEQUENCE [LARGE SCALE GENOMIC DNA]</scope>
    <source>
        <strain evidence="1">Teg-2019</strain>
        <tissue evidence="1">Adductor muscle</tissue>
    </source>
</reference>
<gene>
    <name evidence="1" type="ORF">KUTeg_005418</name>
</gene>
<proteinExistence type="predicted"/>
<comment type="caution">
    <text evidence="1">The sequence shown here is derived from an EMBL/GenBank/DDBJ whole genome shotgun (WGS) entry which is preliminary data.</text>
</comment>
<evidence type="ECO:0000313" key="1">
    <source>
        <dbReference type="EMBL" id="KAJ8317514.1"/>
    </source>
</evidence>